<keyword evidence="7" id="KW-1185">Reference proteome</keyword>
<accession>A0A0R1W7P4</accession>
<dbReference type="SUPFAM" id="SSF74942">
    <property type="entry name" value="YhbC-like, C-terminal domain"/>
    <property type="match status" value="1"/>
</dbReference>
<dbReference type="InterPro" id="IPR003728">
    <property type="entry name" value="Ribosome_maturation_RimP"/>
</dbReference>
<dbReference type="FunFam" id="3.30.300.70:FF:000001">
    <property type="entry name" value="Ribosome maturation factor RimP"/>
    <property type="match status" value="1"/>
</dbReference>
<dbReference type="GO" id="GO:0006412">
    <property type="term" value="P:translation"/>
    <property type="evidence" value="ECO:0007669"/>
    <property type="project" value="TreeGrafter"/>
</dbReference>
<dbReference type="GO" id="GO:0000028">
    <property type="term" value="P:ribosomal small subunit assembly"/>
    <property type="evidence" value="ECO:0007669"/>
    <property type="project" value="TreeGrafter"/>
</dbReference>
<dbReference type="Pfam" id="PF17384">
    <property type="entry name" value="DUF150_C"/>
    <property type="match status" value="1"/>
</dbReference>
<dbReference type="SUPFAM" id="SSF75420">
    <property type="entry name" value="YhbC-like, N-terminal domain"/>
    <property type="match status" value="1"/>
</dbReference>
<name>A0A0R1W7P4_9LACO</name>
<proteinExistence type="inferred from homology"/>
<dbReference type="EMBL" id="AZFX01000003">
    <property type="protein sequence ID" value="KRM13735.1"/>
    <property type="molecule type" value="Genomic_DNA"/>
</dbReference>
<dbReference type="PANTHER" id="PTHR33867">
    <property type="entry name" value="RIBOSOME MATURATION FACTOR RIMP"/>
    <property type="match status" value="1"/>
</dbReference>
<dbReference type="InterPro" id="IPR036847">
    <property type="entry name" value="RimP_C_sf"/>
</dbReference>
<dbReference type="NCBIfam" id="NF000928">
    <property type="entry name" value="PRK00092.1-2"/>
    <property type="match status" value="1"/>
</dbReference>
<dbReference type="STRING" id="1423735.FC15_GL000900"/>
<feature type="domain" description="Ribosome maturation factor RimP N-terminal" evidence="4">
    <location>
        <begin position="36"/>
        <end position="110"/>
    </location>
</feature>
<comment type="function">
    <text evidence="3">Required for maturation of 30S ribosomal subunits.</text>
</comment>
<reference evidence="6 7" key="1">
    <citation type="journal article" date="2015" name="Genome Announc.">
        <title>Expanding the biotechnology potential of lactobacilli through comparative genomics of 213 strains and associated genera.</title>
        <authorList>
            <person name="Sun Z."/>
            <person name="Harris H.M."/>
            <person name="McCann A."/>
            <person name="Guo C."/>
            <person name="Argimon S."/>
            <person name="Zhang W."/>
            <person name="Yang X."/>
            <person name="Jeffery I.B."/>
            <person name="Cooney J.C."/>
            <person name="Kagawa T.F."/>
            <person name="Liu W."/>
            <person name="Song Y."/>
            <person name="Salvetti E."/>
            <person name="Wrobel A."/>
            <person name="Rasinkangas P."/>
            <person name="Parkhill J."/>
            <person name="Rea M.C."/>
            <person name="O'Sullivan O."/>
            <person name="Ritari J."/>
            <person name="Douillard F.P."/>
            <person name="Paul Ross R."/>
            <person name="Yang R."/>
            <person name="Briner A.E."/>
            <person name="Felis G.E."/>
            <person name="de Vos W.M."/>
            <person name="Barrangou R."/>
            <person name="Klaenhammer T.R."/>
            <person name="Caufield P.W."/>
            <person name="Cui Y."/>
            <person name="Zhang H."/>
            <person name="O'Toole P.W."/>
        </authorList>
    </citation>
    <scope>NUCLEOTIDE SEQUENCE [LARGE SCALE GENOMIC DNA]</scope>
    <source>
        <strain evidence="6 7">DSM 17758</strain>
    </source>
</reference>
<dbReference type="Proteomes" id="UP000051315">
    <property type="component" value="Unassembled WGS sequence"/>
</dbReference>
<evidence type="ECO:0000313" key="6">
    <source>
        <dbReference type="EMBL" id="KRM13735.1"/>
    </source>
</evidence>
<keyword evidence="2 3" id="KW-0690">Ribosome biogenesis</keyword>
<comment type="subcellular location">
    <subcellularLocation>
        <location evidence="3">Cytoplasm</location>
    </subcellularLocation>
</comment>
<protein>
    <recommendedName>
        <fullName evidence="3">Ribosome maturation factor RimP</fullName>
    </recommendedName>
</protein>
<dbReference type="AlphaFoldDB" id="A0A0R1W7P4"/>
<dbReference type="InterPro" id="IPR035956">
    <property type="entry name" value="RimP_N_sf"/>
</dbReference>
<evidence type="ECO:0000259" key="5">
    <source>
        <dbReference type="Pfam" id="PF17384"/>
    </source>
</evidence>
<sequence>MSRIGSSEQKCSLFLLADLLKGGLVLSSVIETVRTLVMPILNTNHFQLVDLEYVKEGSSWFLRVYIDKPGGINIEECALVSDLLGEQLDAADPDPIPQAYVLEVSSPGAERPLKNEADYQAAIGEYVHFSLYAAINKRKAYEGFLQQVTATEVTLDYKEKGRPKTITIPRDQIAKARLAIEF</sequence>
<comment type="similarity">
    <text evidence="3">Belongs to the RimP family.</text>
</comment>
<dbReference type="Gene3D" id="3.30.300.70">
    <property type="entry name" value="RimP-like superfamily, N-terminal"/>
    <property type="match status" value="1"/>
</dbReference>
<evidence type="ECO:0000256" key="3">
    <source>
        <dbReference type="HAMAP-Rule" id="MF_01077"/>
    </source>
</evidence>
<keyword evidence="1 3" id="KW-0963">Cytoplasm</keyword>
<dbReference type="GO" id="GO:0005829">
    <property type="term" value="C:cytosol"/>
    <property type="evidence" value="ECO:0007669"/>
    <property type="project" value="TreeGrafter"/>
</dbReference>
<evidence type="ECO:0000256" key="1">
    <source>
        <dbReference type="ARBA" id="ARBA00022490"/>
    </source>
</evidence>
<evidence type="ECO:0000256" key="2">
    <source>
        <dbReference type="ARBA" id="ARBA00022517"/>
    </source>
</evidence>
<organism evidence="6 7">
    <name type="scientific">Lapidilactobacillus concavus DSM 17758</name>
    <dbReference type="NCBI Taxonomy" id="1423735"/>
    <lineage>
        <taxon>Bacteria</taxon>
        <taxon>Bacillati</taxon>
        <taxon>Bacillota</taxon>
        <taxon>Bacilli</taxon>
        <taxon>Lactobacillales</taxon>
        <taxon>Lactobacillaceae</taxon>
        <taxon>Lapidilactobacillus</taxon>
    </lineage>
</organism>
<dbReference type="InterPro" id="IPR028998">
    <property type="entry name" value="RimP_C"/>
</dbReference>
<dbReference type="Pfam" id="PF02576">
    <property type="entry name" value="RimP_N"/>
    <property type="match status" value="1"/>
</dbReference>
<comment type="caution">
    <text evidence="6">The sequence shown here is derived from an EMBL/GenBank/DDBJ whole genome shotgun (WGS) entry which is preliminary data.</text>
</comment>
<dbReference type="PANTHER" id="PTHR33867:SF1">
    <property type="entry name" value="RIBOSOME MATURATION FACTOR RIMP"/>
    <property type="match status" value="1"/>
</dbReference>
<dbReference type="InterPro" id="IPR028989">
    <property type="entry name" value="RimP_N"/>
</dbReference>
<feature type="domain" description="Ribosome maturation factor RimP C-terminal" evidence="5">
    <location>
        <begin position="113"/>
        <end position="182"/>
    </location>
</feature>
<dbReference type="HAMAP" id="MF_01077">
    <property type="entry name" value="RimP"/>
    <property type="match status" value="1"/>
</dbReference>
<dbReference type="Gene3D" id="2.30.30.180">
    <property type="entry name" value="Ribosome maturation factor RimP, C-terminal domain"/>
    <property type="match status" value="1"/>
</dbReference>
<evidence type="ECO:0000313" key="7">
    <source>
        <dbReference type="Proteomes" id="UP000051315"/>
    </source>
</evidence>
<dbReference type="PATRIC" id="fig|1423735.3.peg.938"/>
<gene>
    <name evidence="3" type="primary">rimP</name>
    <name evidence="6" type="ORF">FC15_GL000900</name>
</gene>
<evidence type="ECO:0000259" key="4">
    <source>
        <dbReference type="Pfam" id="PF02576"/>
    </source>
</evidence>
<dbReference type="CDD" id="cd01734">
    <property type="entry name" value="YlxS_C"/>
    <property type="match status" value="1"/>
</dbReference>